<gene>
    <name evidence="5" type="primary">LOC109725879</name>
</gene>
<feature type="domain" description="DUF632" evidence="2">
    <location>
        <begin position="378"/>
        <end position="696"/>
    </location>
</feature>
<feature type="domain" description="DUF630" evidence="3">
    <location>
        <begin position="1"/>
        <end position="59"/>
    </location>
</feature>
<sequence length="819" mass="91869">MGCGSSRAEESAAVVLCRDRARLIRAARDRRYALAAAHAAYFRSLSAMGDALSRFVAEELTEVASSSSAPTLTLPPSQGKAKSMSKSKSKPSSASSNGGGGLSISSSVTPLSHALSITEGSRSHISSSSLVSSPRKARKEMPSPLHSPSPSPPPPRRSPIPNPKDHEMSYNELNPPFTGYLYGYNYPYDLPFGSERENPNYYNKPSSPPQPAAPAPASAPPSTPPPPALEVSAWDFFDPFTSYDQFVADYAQGRYGFSSYSSSPNSSVVREKEGIPDLETEMEVEKEKRVVDARVSVESTQEKDSKVDMEERDSKSSLTSIEDRSSGEEEGSNEKKKGVTFGEDKSLDFESGESNEKSISTFSSSGVVLSVHGTRGIMEAVREITEQFEFASDCGEEVSRMLEVGKAQYRMRSRILTFIFSRILDPMALTILSFPRLSFKQFGPSSASSSTTSNYEPEKYTGMKSGNLSSTLEKLYLWEKKLCKEVKDEEKLRLIYEKKYTQLMSLDKGGAEFYEIDYTRAMMQKLCTKIGVIVKSIDAISARMQQIRDEELQPQLAELIQGSIRMWVYVLDCHQKQLQALIDSKSHHLKAKAGGERSSVARATMELELQLRNWCHCFINWFETQKSYIEVLNKWLIKWLPKVQEEETPDGVPPFSPSKFGAPPVFIICNDWSQAIERISENNVVNTMNVFSSFMHQLRVSQEEEYRRKLKVDYLSMVYDKRLKSFQKETQFKENLNVVSVSENGTEYLDDHTMVLDSVRKRRDEEIEKHEEAIQRVHHAASSSLRSGLVPIFEALENFFMENLKAYEGIRIANESGDS</sequence>
<dbReference type="Pfam" id="PF04783">
    <property type="entry name" value="DUF630"/>
    <property type="match status" value="1"/>
</dbReference>
<reference evidence="5" key="2">
    <citation type="submission" date="2025-08" db="UniProtKB">
        <authorList>
            <consortium name="RefSeq"/>
        </authorList>
    </citation>
    <scope>IDENTIFICATION</scope>
    <source>
        <tissue evidence="5">Leaf</tissue>
    </source>
</reference>
<name>A0A6P5GSF5_ANACO</name>
<accession>A0A6P5GSF5</accession>
<dbReference type="Pfam" id="PF04782">
    <property type="entry name" value="DUF632"/>
    <property type="match status" value="1"/>
</dbReference>
<dbReference type="Gramene" id="Aco013586.1.mrna1">
    <property type="protein sequence ID" value="Aco013586.1.mrna1"/>
    <property type="gene ID" value="Aco013586.1.path1"/>
</dbReference>
<protein>
    <submittedName>
        <fullName evidence="5">Uncharacterized protein LOC109725879</fullName>
    </submittedName>
</protein>
<feature type="region of interest" description="Disordered" evidence="1">
    <location>
        <begin position="65"/>
        <end position="172"/>
    </location>
</feature>
<feature type="compositionally biased region" description="Pro residues" evidence="1">
    <location>
        <begin position="206"/>
        <end position="228"/>
    </location>
</feature>
<dbReference type="OrthoDB" id="1925648at2759"/>
<evidence type="ECO:0000313" key="5">
    <source>
        <dbReference type="RefSeq" id="XP_020110864.1"/>
    </source>
</evidence>
<evidence type="ECO:0000259" key="3">
    <source>
        <dbReference type="Pfam" id="PF04783"/>
    </source>
</evidence>
<dbReference type="Proteomes" id="UP000515123">
    <property type="component" value="Linkage group 20"/>
</dbReference>
<dbReference type="InterPro" id="IPR006868">
    <property type="entry name" value="DUF630"/>
</dbReference>
<dbReference type="RefSeq" id="XP_020110864.1">
    <property type="nucleotide sequence ID" value="XM_020255275.1"/>
</dbReference>
<dbReference type="InterPro" id="IPR006867">
    <property type="entry name" value="DUF632"/>
</dbReference>
<feature type="compositionally biased region" description="Pro residues" evidence="1">
    <location>
        <begin position="145"/>
        <end position="162"/>
    </location>
</feature>
<feature type="compositionally biased region" description="Low complexity" evidence="1">
    <location>
        <begin position="65"/>
        <end position="82"/>
    </location>
</feature>
<keyword evidence="4" id="KW-1185">Reference proteome</keyword>
<reference evidence="4" key="1">
    <citation type="journal article" date="2015" name="Nat. Genet.">
        <title>The pineapple genome and the evolution of CAM photosynthesis.</title>
        <authorList>
            <person name="Ming R."/>
            <person name="VanBuren R."/>
            <person name="Wai C.M."/>
            <person name="Tang H."/>
            <person name="Schatz M.C."/>
            <person name="Bowers J.E."/>
            <person name="Lyons E."/>
            <person name="Wang M.L."/>
            <person name="Chen J."/>
            <person name="Biggers E."/>
            <person name="Zhang J."/>
            <person name="Huang L."/>
            <person name="Zhang L."/>
            <person name="Miao W."/>
            <person name="Zhang J."/>
            <person name="Ye Z."/>
            <person name="Miao C."/>
            <person name="Lin Z."/>
            <person name="Wang H."/>
            <person name="Zhou H."/>
            <person name="Yim W.C."/>
            <person name="Priest H.D."/>
            <person name="Zheng C."/>
            <person name="Woodhouse M."/>
            <person name="Edger P.P."/>
            <person name="Guyot R."/>
            <person name="Guo H.B."/>
            <person name="Guo H."/>
            <person name="Zheng G."/>
            <person name="Singh R."/>
            <person name="Sharma A."/>
            <person name="Min X."/>
            <person name="Zheng Y."/>
            <person name="Lee H."/>
            <person name="Gurtowski J."/>
            <person name="Sedlazeck F.J."/>
            <person name="Harkess A."/>
            <person name="McKain M.R."/>
            <person name="Liao Z."/>
            <person name="Fang J."/>
            <person name="Liu J."/>
            <person name="Zhang X."/>
            <person name="Zhang Q."/>
            <person name="Hu W."/>
            <person name="Qin Y."/>
            <person name="Wang K."/>
            <person name="Chen L.Y."/>
            <person name="Shirley N."/>
            <person name="Lin Y.R."/>
            <person name="Liu L.Y."/>
            <person name="Hernandez A.G."/>
            <person name="Wright C.L."/>
            <person name="Bulone V."/>
            <person name="Tuskan G.A."/>
            <person name="Heath K."/>
            <person name="Zee F."/>
            <person name="Moore P.H."/>
            <person name="Sunkar R."/>
            <person name="Leebens-Mack J.H."/>
            <person name="Mockler T."/>
            <person name="Bennetzen J.L."/>
            <person name="Freeling M."/>
            <person name="Sankoff D."/>
            <person name="Paterson A.H."/>
            <person name="Zhu X."/>
            <person name="Yang X."/>
            <person name="Smith J.A."/>
            <person name="Cushman J.C."/>
            <person name="Paull R.E."/>
            <person name="Yu Q."/>
        </authorList>
    </citation>
    <scope>NUCLEOTIDE SEQUENCE [LARGE SCALE GENOMIC DNA]</scope>
    <source>
        <strain evidence="4">cv. F153</strain>
    </source>
</reference>
<dbReference type="PANTHER" id="PTHR21450:SF2">
    <property type="entry name" value="FAMILY PROTEIN, PUTATIVE (DUF630 AND DUF632)-RELATED"/>
    <property type="match status" value="1"/>
</dbReference>
<feature type="compositionally biased region" description="Low complexity" evidence="1">
    <location>
        <begin position="116"/>
        <end position="133"/>
    </location>
</feature>
<dbReference type="AlphaFoldDB" id="A0A6P5GSF5"/>
<evidence type="ECO:0000259" key="2">
    <source>
        <dbReference type="Pfam" id="PF04782"/>
    </source>
</evidence>
<organism evidence="4 5">
    <name type="scientific">Ananas comosus</name>
    <name type="common">Pineapple</name>
    <name type="synonym">Ananas ananas</name>
    <dbReference type="NCBI Taxonomy" id="4615"/>
    <lineage>
        <taxon>Eukaryota</taxon>
        <taxon>Viridiplantae</taxon>
        <taxon>Streptophyta</taxon>
        <taxon>Embryophyta</taxon>
        <taxon>Tracheophyta</taxon>
        <taxon>Spermatophyta</taxon>
        <taxon>Magnoliopsida</taxon>
        <taxon>Liliopsida</taxon>
        <taxon>Poales</taxon>
        <taxon>Bromeliaceae</taxon>
        <taxon>Bromelioideae</taxon>
        <taxon>Ananas</taxon>
    </lineage>
</organism>
<feature type="region of interest" description="Disordered" evidence="1">
    <location>
        <begin position="441"/>
        <end position="460"/>
    </location>
</feature>
<feature type="compositionally biased region" description="Basic and acidic residues" evidence="1">
    <location>
        <begin position="300"/>
        <end position="348"/>
    </location>
</feature>
<dbReference type="GeneID" id="109725879"/>
<feature type="region of interest" description="Disordered" evidence="1">
    <location>
        <begin position="293"/>
        <end position="358"/>
    </location>
</feature>
<proteinExistence type="predicted"/>
<dbReference type="PANTHER" id="PTHR21450">
    <property type="entry name" value="PROTEIN ALTERED PHOSPHATE STARVATION RESPONSE 1"/>
    <property type="match status" value="1"/>
</dbReference>
<feature type="region of interest" description="Disordered" evidence="1">
    <location>
        <begin position="194"/>
        <end position="230"/>
    </location>
</feature>
<evidence type="ECO:0000256" key="1">
    <source>
        <dbReference type="SAM" id="MobiDB-lite"/>
    </source>
</evidence>
<evidence type="ECO:0000313" key="4">
    <source>
        <dbReference type="Proteomes" id="UP000515123"/>
    </source>
</evidence>